<evidence type="ECO:0000256" key="1">
    <source>
        <dbReference type="ARBA" id="ARBA00004141"/>
    </source>
</evidence>
<keyword evidence="4 6" id="KW-0472">Membrane</keyword>
<evidence type="ECO:0000313" key="8">
    <source>
        <dbReference type="Ensembl" id="ENSCCRP00010016895.1"/>
    </source>
</evidence>
<feature type="region of interest" description="Disordered" evidence="5">
    <location>
        <begin position="1"/>
        <end position="27"/>
    </location>
</feature>
<dbReference type="InterPro" id="IPR005821">
    <property type="entry name" value="Ion_trans_dom"/>
</dbReference>
<feature type="domain" description="Ion transport" evidence="7">
    <location>
        <begin position="110"/>
        <end position="181"/>
    </location>
</feature>
<dbReference type="Ensembl" id="ENSCCRT00010018394.1">
    <property type="protein sequence ID" value="ENSCCRP00010016895.1"/>
    <property type="gene ID" value="ENSCCRG00010007229.1"/>
</dbReference>
<keyword evidence="2 6" id="KW-0812">Transmembrane</keyword>
<dbReference type="GO" id="GO:0030317">
    <property type="term" value="P:flagellated sperm motility"/>
    <property type="evidence" value="ECO:0007669"/>
    <property type="project" value="InterPro"/>
</dbReference>
<comment type="subcellular location">
    <subcellularLocation>
        <location evidence="1">Membrane</location>
        <topology evidence="1">Multi-pass membrane protein</topology>
    </subcellularLocation>
</comment>
<protein>
    <recommendedName>
        <fullName evidence="7">Ion transport domain-containing protein</fullName>
    </recommendedName>
</protein>
<dbReference type="GO" id="GO:0009566">
    <property type="term" value="P:fertilization"/>
    <property type="evidence" value="ECO:0007669"/>
    <property type="project" value="TreeGrafter"/>
</dbReference>
<dbReference type="PANTHER" id="PTHR46923">
    <property type="entry name" value="CATION CHANNEL SPERM-ASSOCIATED PROTEIN 2"/>
    <property type="match status" value="1"/>
</dbReference>
<reference evidence="8" key="1">
    <citation type="submission" date="2025-08" db="UniProtKB">
        <authorList>
            <consortium name="Ensembl"/>
        </authorList>
    </citation>
    <scope>IDENTIFICATION</scope>
</reference>
<keyword evidence="3 6" id="KW-1133">Transmembrane helix</keyword>
<dbReference type="Proteomes" id="UP000694427">
    <property type="component" value="Unplaced"/>
</dbReference>
<dbReference type="InterPro" id="IPR028747">
    <property type="entry name" value="CatSper2"/>
</dbReference>
<sequence>MSSVIKDRENKTCESSQHEDNISTEESLSPRAQIIRSKLINMADLCDLLPEHLERYTSLENEYNHLVRFEISHHRKDNITLEQRRLNRVLNRHSRYPPLNMFANWILESSPFKALMLFLVILNVSLLSVEADVLLVVLQLLNLSILQVYVLEIILKWLDDFWLFWKSPWNVFDFAVTLMLMCNPKNTQ</sequence>
<keyword evidence="9" id="KW-1185">Reference proteome</keyword>
<dbReference type="AlphaFoldDB" id="A0A8C1IFP5"/>
<dbReference type="Pfam" id="PF00520">
    <property type="entry name" value="Ion_trans"/>
    <property type="match status" value="1"/>
</dbReference>
<dbReference type="GO" id="GO:0048240">
    <property type="term" value="P:sperm capacitation"/>
    <property type="evidence" value="ECO:0007669"/>
    <property type="project" value="TreeGrafter"/>
</dbReference>
<evidence type="ECO:0000256" key="4">
    <source>
        <dbReference type="ARBA" id="ARBA00023136"/>
    </source>
</evidence>
<evidence type="ECO:0000313" key="9">
    <source>
        <dbReference type="Proteomes" id="UP000694427"/>
    </source>
</evidence>
<evidence type="ECO:0000256" key="6">
    <source>
        <dbReference type="SAM" id="Phobius"/>
    </source>
</evidence>
<reference evidence="8" key="2">
    <citation type="submission" date="2025-09" db="UniProtKB">
        <authorList>
            <consortium name="Ensembl"/>
        </authorList>
    </citation>
    <scope>IDENTIFICATION</scope>
</reference>
<dbReference type="InterPro" id="IPR027359">
    <property type="entry name" value="Volt_channel_dom_sf"/>
</dbReference>
<dbReference type="Gene3D" id="1.20.120.350">
    <property type="entry name" value="Voltage-gated potassium channels. Chain C"/>
    <property type="match status" value="1"/>
</dbReference>
<dbReference type="GO" id="GO:0036128">
    <property type="term" value="C:CatSper complex"/>
    <property type="evidence" value="ECO:0007669"/>
    <property type="project" value="InterPro"/>
</dbReference>
<proteinExistence type="predicted"/>
<evidence type="ECO:0000256" key="2">
    <source>
        <dbReference type="ARBA" id="ARBA00022692"/>
    </source>
</evidence>
<dbReference type="GO" id="GO:0005227">
    <property type="term" value="F:calcium-activated cation channel activity"/>
    <property type="evidence" value="ECO:0007669"/>
    <property type="project" value="InterPro"/>
</dbReference>
<feature type="compositionally biased region" description="Basic and acidic residues" evidence="5">
    <location>
        <begin position="1"/>
        <end position="21"/>
    </location>
</feature>
<evidence type="ECO:0000259" key="7">
    <source>
        <dbReference type="Pfam" id="PF00520"/>
    </source>
</evidence>
<evidence type="ECO:0000256" key="5">
    <source>
        <dbReference type="SAM" id="MobiDB-lite"/>
    </source>
</evidence>
<dbReference type="PANTHER" id="PTHR46923:SF1">
    <property type="entry name" value="CATION CHANNEL SPERM-ASSOCIATED PROTEIN 2"/>
    <property type="match status" value="1"/>
</dbReference>
<evidence type="ECO:0000256" key="3">
    <source>
        <dbReference type="ARBA" id="ARBA00022989"/>
    </source>
</evidence>
<name>A0A8C1IFP5_CYPCA</name>
<feature type="transmembrane region" description="Helical" evidence="6">
    <location>
        <begin position="115"/>
        <end position="141"/>
    </location>
</feature>
<accession>A0A8C1IFP5</accession>
<organism evidence="8 9">
    <name type="scientific">Cyprinus carpio</name>
    <name type="common">Common carp</name>
    <dbReference type="NCBI Taxonomy" id="7962"/>
    <lineage>
        <taxon>Eukaryota</taxon>
        <taxon>Metazoa</taxon>
        <taxon>Chordata</taxon>
        <taxon>Craniata</taxon>
        <taxon>Vertebrata</taxon>
        <taxon>Euteleostomi</taxon>
        <taxon>Actinopterygii</taxon>
        <taxon>Neopterygii</taxon>
        <taxon>Teleostei</taxon>
        <taxon>Ostariophysi</taxon>
        <taxon>Cypriniformes</taxon>
        <taxon>Cyprinidae</taxon>
        <taxon>Cyprininae</taxon>
        <taxon>Cyprinus</taxon>
    </lineage>
</organism>